<comment type="similarity">
    <text evidence="2 12">Belongs to the cytochrome P450 family.</text>
</comment>
<keyword evidence="9 12" id="KW-0503">Monooxygenase</keyword>
<keyword evidence="8 11" id="KW-0408">Iron</keyword>
<evidence type="ECO:0000256" key="8">
    <source>
        <dbReference type="ARBA" id="ARBA00023004"/>
    </source>
</evidence>
<dbReference type="SUPFAM" id="SSF48264">
    <property type="entry name" value="Cytochrome P450"/>
    <property type="match status" value="1"/>
</dbReference>
<dbReference type="InterPro" id="IPR002401">
    <property type="entry name" value="Cyt_P450_E_grp-I"/>
</dbReference>
<keyword evidence="4" id="KW-0812">Transmembrane</keyword>
<protein>
    <recommendedName>
        <fullName evidence="15">Cytochrome P450</fullName>
    </recommendedName>
</protein>
<evidence type="ECO:0000313" key="14">
    <source>
        <dbReference type="Proteomes" id="UP001141552"/>
    </source>
</evidence>
<dbReference type="Gene3D" id="1.10.630.10">
    <property type="entry name" value="Cytochrome P450"/>
    <property type="match status" value="1"/>
</dbReference>
<dbReference type="GO" id="GO:0005506">
    <property type="term" value="F:iron ion binding"/>
    <property type="evidence" value="ECO:0007669"/>
    <property type="project" value="InterPro"/>
</dbReference>
<keyword evidence="10" id="KW-0472">Membrane</keyword>
<organism evidence="13 14">
    <name type="scientific">Turnera subulata</name>
    <dbReference type="NCBI Taxonomy" id="218843"/>
    <lineage>
        <taxon>Eukaryota</taxon>
        <taxon>Viridiplantae</taxon>
        <taxon>Streptophyta</taxon>
        <taxon>Embryophyta</taxon>
        <taxon>Tracheophyta</taxon>
        <taxon>Spermatophyta</taxon>
        <taxon>Magnoliopsida</taxon>
        <taxon>eudicotyledons</taxon>
        <taxon>Gunneridae</taxon>
        <taxon>Pentapetalae</taxon>
        <taxon>rosids</taxon>
        <taxon>fabids</taxon>
        <taxon>Malpighiales</taxon>
        <taxon>Passifloraceae</taxon>
        <taxon>Turnera</taxon>
    </lineage>
</organism>
<evidence type="ECO:0000256" key="7">
    <source>
        <dbReference type="ARBA" id="ARBA00023002"/>
    </source>
</evidence>
<proteinExistence type="inferred from homology"/>
<dbReference type="GO" id="GO:0016020">
    <property type="term" value="C:membrane"/>
    <property type="evidence" value="ECO:0007669"/>
    <property type="project" value="UniProtKB-SubCell"/>
</dbReference>
<dbReference type="OrthoDB" id="1470350at2759"/>
<dbReference type="PANTHER" id="PTHR24282">
    <property type="entry name" value="CYTOCHROME P450 FAMILY MEMBER"/>
    <property type="match status" value="1"/>
</dbReference>
<evidence type="ECO:0000256" key="2">
    <source>
        <dbReference type="ARBA" id="ARBA00010617"/>
    </source>
</evidence>
<dbReference type="EMBL" id="JAKUCV010003161">
    <property type="protein sequence ID" value="KAJ4839953.1"/>
    <property type="molecule type" value="Genomic_DNA"/>
</dbReference>
<evidence type="ECO:0000256" key="5">
    <source>
        <dbReference type="ARBA" id="ARBA00022723"/>
    </source>
</evidence>
<evidence type="ECO:0000256" key="12">
    <source>
        <dbReference type="RuleBase" id="RU000461"/>
    </source>
</evidence>
<dbReference type="PROSITE" id="PS00086">
    <property type="entry name" value="CYTOCHROME_P450"/>
    <property type="match status" value="1"/>
</dbReference>
<reference evidence="13" key="1">
    <citation type="submission" date="2022-02" db="EMBL/GenBank/DDBJ databases">
        <authorList>
            <person name="Henning P.M."/>
            <person name="McCubbin A.G."/>
            <person name="Shore J.S."/>
        </authorList>
    </citation>
    <scope>NUCLEOTIDE SEQUENCE</scope>
    <source>
        <strain evidence="13">F60SS</strain>
        <tissue evidence="13">Leaves</tissue>
    </source>
</reference>
<comment type="subcellular location">
    <subcellularLocation>
        <location evidence="1">Membrane</location>
        <topology evidence="1">Single-pass membrane protein</topology>
    </subcellularLocation>
</comment>
<dbReference type="PRINTS" id="PR00463">
    <property type="entry name" value="EP450I"/>
</dbReference>
<reference evidence="13" key="2">
    <citation type="journal article" date="2023" name="Plants (Basel)">
        <title>Annotation of the Turnera subulata (Passifloraceae) Draft Genome Reveals the S-Locus Evolved after the Divergence of Turneroideae from Passifloroideae in a Stepwise Manner.</title>
        <authorList>
            <person name="Henning P.M."/>
            <person name="Roalson E.H."/>
            <person name="Mir W."/>
            <person name="McCubbin A.G."/>
            <person name="Shore J.S."/>
        </authorList>
    </citation>
    <scope>NUCLEOTIDE SEQUENCE</scope>
    <source>
        <strain evidence="13">F60SS</strain>
    </source>
</reference>
<evidence type="ECO:0000256" key="6">
    <source>
        <dbReference type="ARBA" id="ARBA00022989"/>
    </source>
</evidence>
<evidence type="ECO:0000256" key="3">
    <source>
        <dbReference type="ARBA" id="ARBA00022617"/>
    </source>
</evidence>
<keyword evidence="5 11" id="KW-0479">Metal-binding</keyword>
<sequence length="191" mass="21662">MRRKFLRTKDDIESDKLEKGIRDSIIKIMKKRGEEVMMGERDSYGSDYLGLLLNFHLVNDNSKSISLEVQRELRLGELVIPEKMAVCIPALALHHEYDPQIRGEDVHIFKPERIADGVPNATQNCAAAFMPFGMGPRSCVGLNYAFTEIKIALSMILQQYSFTLSPTYAHLPVHIRTICPQYGLQIILLAL</sequence>
<feature type="binding site" description="axial binding residue" evidence="11">
    <location>
        <position position="139"/>
    </location>
    <ligand>
        <name>heme</name>
        <dbReference type="ChEBI" id="CHEBI:30413"/>
    </ligand>
    <ligandPart>
        <name>Fe</name>
        <dbReference type="ChEBI" id="CHEBI:18248"/>
    </ligandPart>
</feature>
<evidence type="ECO:0000256" key="1">
    <source>
        <dbReference type="ARBA" id="ARBA00004167"/>
    </source>
</evidence>
<dbReference type="InterPro" id="IPR050665">
    <property type="entry name" value="Cytochrome_P450_Monooxygen"/>
</dbReference>
<comment type="caution">
    <text evidence="13">The sequence shown here is derived from an EMBL/GenBank/DDBJ whole genome shotgun (WGS) entry which is preliminary data.</text>
</comment>
<keyword evidence="7 12" id="KW-0560">Oxidoreductase</keyword>
<evidence type="ECO:0000256" key="10">
    <source>
        <dbReference type="ARBA" id="ARBA00023136"/>
    </source>
</evidence>
<name>A0A9Q0JFN2_9ROSI</name>
<keyword evidence="6" id="KW-1133">Transmembrane helix</keyword>
<evidence type="ECO:0000313" key="13">
    <source>
        <dbReference type="EMBL" id="KAJ4839953.1"/>
    </source>
</evidence>
<evidence type="ECO:0008006" key="15">
    <source>
        <dbReference type="Google" id="ProtNLM"/>
    </source>
</evidence>
<dbReference type="InterPro" id="IPR001128">
    <property type="entry name" value="Cyt_P450"/>
</dbReference>
<gene>
    <name evidence="13" type="ORF">Tsubulata_044177</name>
</gene>
<keyword evidence="3 11" id="KW-0349">Heme</keyword>
<dbReference type="Pfam" id="PF00067">
    <property type="entry name" value="p450"/>
    <property type="match status" value="1"/>
</dbReference>
<dbReference type="GO" id="GO:0004497">
    <property type="term" value="F:monooxygenase activity"/>
    <property type="evidence" value="ECO:0007669"/>
    <property type="project" value="UniProtKB-KW"/>
</dbReference>
<keyword evidence="14" id="KW-1185">Reference proteome</keyword>
<comment type="cofactor">
    <cofactor evidence="11">
        <name>heme</name>
        <dbReference type="ChEBI" id="CHEBI:30413"/>
    </cofactor>
</comment>
<evidence type="ECO:0000256" key="11">
    <source>
        <dbReference type="PIRSR" id="PIRSR602401-1"/>
    </source>
</evidence>
<evidence type="ECO:0000256" key="9">
    <source>
        <dbReference type="ARBA" id="ARBA00023033"/>
    </source>
</evidence>
<dbReference type="GO" id="GO:0020037">
    <property type="term" value="F:heme binding"/>
    <property type="evidence" value="ECO:0007669"/>
    <property type="project" value="InterPro"/>
</dbReference>
<dbReference type="PANTHER" id="PTHR24282:SF233">
    <property type="entry name" value="CYTOCHROME P450"/>
    <property type="match status" value="1"/>
</dbReference>
<dbReference type="InterPro" id="IPR017972">
    <property type="entry name" value="Cyt_P450_CS"/>
</dbReference>
<accession>A0A9Q0JFN2</accession>
<evidence type="ECO:0000256" key="4">
    <source>
        <dbReference type="ARBA" id="ARBA00022692"/>
    </source>
</evidence>
<dbReference type="AlphaFoldDB" id="A0A9Q0JFN2"/>
<dbReference type="GO" id="GO:0016705">
    <property type="term" value="F:oxidoreductase activity, acting on paired donors, with incorporation or reduction of molecular oxygen"/>
    <property type="evidence" value="ECO:0007669"/>
    <property type="project" value="InterPro"/>
</dbReference>
<dbReference type="Proteomes" id="UP001141552">
    <property type="component" value="Unassembled WGS sequence"/>
</dbReference>
<dbReference type="InterPro" id="IPR036396">
    <property type="entry name" value="Cyt_P450_sf"/>
</dbReference>